<sequence length="293" mass="33328">MAVLRILVMGLLLQCWNIFPLCAQQNEIRLSTGYGNSNLHWSIAGNTEGKNPNILSELAWSRLRGAVWNAGLRYSFNRKWGLELEAGYHHITKGRVTDQDYAQDDRQDNYYNEQFNSQGKALTADAVLHYHVGNISGFQIRPFVGYTLQKQEALLLGDEERERDLHSSYKTTWMGAQAGVNATRAFNRLDLRIDLASGLLAYRAEALWNLIDKFAKPVSFRHYTEAYQLKGKLEVGYTLGERLRIMGYYRIAHADAWKGTDRAYYSDGSSIDTRLNWVTTTTTAFGAGLGYLF</sequence>
<dbReference type="Pfam" id="PF17251">
    <property type="entry name" value="Pom"/>
    <property type="match status" value="1"/>
</dbReference>
<dbReference type="InterPro" id="IPR020080">
    <property type="entry name" value="OM_adhesin/peptidase_omptin"/>
</dbReference>
<reference evidence="2 3" key="1">
    <citation type="submission" date="2021-11" db="EMBL/GenBank/DDBJ databases">
        <title>Genomic of Niabella pedocola.</title>
        <authorList>
            <person name="Wu T."/>
        </authorList>
    </citation>
    <scope>NUCLEOTIDE SEQUENCE [LARGE SCALE GENOMIC DNA]</scope>
    <source>
        <strain evidence="2 3">JCM 31011</strain>
    </source>
</reference>
<keyword evidence="3" id="KW-1185">Reference proteome</keyword>
<dbReference type="InterPro" id="IPR053724">
    <property type="entry name" value="OMP_A26_sf"/>
</dbReference>
<evidence type="ECO:0000313" key="2">
    <source>
        <dbReference type="EMBL" id="MCD2423855.1"/>
    </source>
</evidence>
<comment type="caution">
    <text evidence="2">The sequence shown here is derived from an EMBL/GenBank/DDBJ whole genome shotgun (WGS) entry which is preliminary data.</text>
</comment>
<dbReference type="RefSeq" id="WP_231005113.1">
    <property type="nucleotide sequence ID" value="NZ_JAJNEC010000005.1"/>
</dbReference>
<accession>A0ABS8PRZ3</accession>
<evidence type="ECO:0000313" key="3">
    <source>
        <dbReference type="Proteomes" id="UP001199816"/>
    </source>
</evidence>
<evidence type="ECO:0000259" key="1">
    <source>
        <dbReference type="Pfam" id="PF17251"/>
    </source>
</evidence>
<dbReference type="Proteomes" id="UP001199816">
    <property type="component" value="Unassembled WGS sequence"/>
</dbReference>
<proteinExistence type="predicted"/>
<dbReference type="SUPFAM" id="SSF69917">
    <property type="entry name" value="OMPT-like"/>
    <property type="match status" value="1"/>
</dbReference>
<dbReference type="Gene3D" id="2.40.128.90">
    <property type="entry name" value="OMPT-like"/>
    <property type="match status" value="1"/>
</dbReference>
<feature type="domain" description="Protochlamydia outer membrane protein" evidence="1">
    <location>
        <begin position="30"/>
        <end position="288"/>
    </location>
</feature>
<name>A0ABS8PRZ3_9BACT</name>
<gene>
    <name evidence="2" type="ORF">LQ567_13850</name>
</gene>
<dbReference type="EMBL" id="JAJNEC010000005">
    <property type="protein sequence ID" value="MCD2423855.1"/>
    <property type="molecule type" value="Genomic_DNA"/>
</dbReference>
<protein>
    <recommendedName>
        <fullName evidence="1">Protochlamydia outer membrane protein domain-containing protein</fullName>
    </recommendedName>
</protein>
<organism evidence="2 3">
    <name type="scientific">Niabella pedocola</name>
    <dbReference type="NCBI Taxonomy" id="1752077"/>
    <lineage>
        <taxon>Bacteria</taxon>
        <taxon>Pseudomonadati</taxon>
        <taxon>Bacteroidota</taxon>
        <taxon>Chitinophagia</taxon>
        <taxon>Chitinophagales</taxon>
        <taxon>Chitinophagaceae</taxon>
        <taxon>Niabella</taxon>
    </lineage>
</organism>
<dbReference type="InterPro" id="IPR035163">
    <property type="entry name" value="Pom"/>
</dbReference>